<keyword evidence="9" id="KW-0418">Kinase</keyword>
<keyword evidence="11" id="KW-1133">Transmembrane helix</keyword>
<evidence type="ECO:0000256" key="7">
    <source>
        <dbReference type="ARBA" id="ARBA00022692"/>
    </source>
</evidence>
<evidence type="ECO:0000256" key="11">
    <source>
        <dbReference type="ARBA" id="ARBA00022989"/>
    </source>
</evidence>
<dbReference type="Pfam" id="PF12860">
    <property type="entry name" value="PAS_7"/>
    <property type="match status" value="1"/>
</dbReference>
<evidence type="ECO:0000256" key="2">
    <source>
        <dbReference type="ARBA" id="ARBA00004651"/>
    </source>
</evidence>
<dbReference type="Gene3D" id="1.10.287.130">
    <property type="match status" value="1"/>
</dbReference>
<dbReference type="RefSeq" id="WP_193781090.1">
    <property type="nucleotide sequence ID" value="NZ_JADDOJ010000054.1"/>
</dbReference>
<dbReference type="CDD" id="cd00088">
    <property type="entry name" value="HPT"/>
    <property type="match status" value="1"/>
</dbReference>
<dbReference type="Gene3D" id="3.30.565.10">
    <property type="entry name" value="Histidine kinase-like ATPase, C-terminal domain"/>
    <property type="match status" value="1"/>
</dbReference>
<evidence type="ECO:0000256" key="13">
    <source>
        <dbReference type="ARBA" id="ARBA00023136"/>
    </source>
</evidence>
<dbReference type="PROSITE" id="PS50113">
    <property type="entry name" value="PAC"/>
    <property type="match status" value="1"/>
</dbReference>
<dbReference type="PRINTS" id="PR00344">
    <property type="entry name" value="BCTRLSENSOR"/>
</dbReference>
<keyword evidence="21" id="KW-1185">Reference proteome</keyword>
<dbReference type="Pfam" id="PF08447">
    <property type="entry name" value="PAS_3"/>
    <property type="match status" value="1"/>
</dbReference>
<dbReference type="SUPFAM" id="SSF52172">
    <property type="entry name" value="CheY-like"/>
    <property type="match status" value="1"/>
</dbReference>
<dbReference type="SMART" id="SM00091">
    <property type="entry name" value="PAS"/>
    <property type="match status" value="3"/>
</dbReference>
<feature type="domain" description="HPt" evidence="19">
    <location>
        <begin position="956"/>
        <end position="1051"/>
    </location>
</feature>
<keyword evidence="10" id="KW-0067">ATP-binding</keyword>
<feature type="domain" description="Histidine kinase" evidence="16">
    <location>
        <begin position="569"/>
        <end position="789"/>
    </location>
</feature>
<dbReference type="SMART" id="SM00086">
    <property type="entry name" value="PAC"/>
    <property type="match status" value="1"/>
</dbReference>
<dbReference type="SUPFAM" id="SSF55781">
    <property type="entry name" value="GAF domain-like"/>
    <property type="match status" value="1"/>
</dbReference>
<reference evidence="20 21" key="1">
    <citation type="submission" date="2020-10" db="EMBL/GenBank/DDBJ databases">
        <title>Draft genome of Ramlibacter aquaticus LMG 30558.</title>
        <authorList>
            <person name="Props R."/>
        </authorList>
    </citation>
    <scope>NUCLEOTIDE SEQUENCE [LARGE SCALE GENOMIC DNA]</scope>
    <source>
        <strain evidence="20 21">LMG 30558</strain>
    </source>
</reference>
<dbReference type="PROSITE" id="PS50894">
    <property type="entry name" value="HPT"/>
    <property type="match status" value="1"/>
</dbReference>
<comment type="caution">
    <text evidence="20">The sequence shown here is derived from an EMBL/GenBank/DDBJ whole genome shotgun (WGS) entry which is preliminary data.</text>
</comment>
<dbReference type="PANTHER" id="PTHR45339">
    <property type="entry name" value="HYBRID SIGNAL TRANSDUCTION HISTIDINE KINASE J"/>
    <property type="match status" value="1"/>
</dbReference>
<dbReference type="InterPro" id="IPR003661">
    <property type="entry name" value="HisK_dim/P_dom"/>
</dbReference>
<evidence type="ECO:0000259" key="17">
    <source>
        <dbReference type="PROSITE" id="PS50110"/>
    </source>
</evidence>
<evidence type="ECO:0000259" key="16">
    <source>
        <dbReference type="PROSITE" id="PS50109"/>
    </source>
</evidence>
<dbReference type="Gene3D" id="3.30.450.20">
    <property type="entry name" value="PAS domain"/>
    <property type="match status" value="3"/>
</dbReference>
<evidence type="ECO:0000256" key="15">
    <source>
        <dbReference type="PROSITE-ProRule" id="PRU00169"/>
    </source>
</evidence>
<evidence type="ECO:0000256" key="6">
    <source>
        <dbReference type="ARBA" id="ARBA00022679"/>
    </source>
</evidence>
<feature type="modified residue" description="Phosphohistidine" evidence="14">
    <location>
        <position position="995"/>
    </location>
</feature>
<evidence type="ECO:0000259" key="18">
    <source>
        <dbReference type="PROSITE" id="PS50113"/>
    </source>
</evidence>
<keyword evidence="5 15" id="KW-0597">Phosphoprotein</keyword>
<dbReference type="PROSITE" id="PS50110">
    <property type="entry name" value="RESPONSE_REGULATORY"/>
    <property type="match status" value="1"/>
</dbReference>
<dbReference type="CDD" id="cd00082">
    <property type="entry name" value="HisKA"/>
    <property type="match status" value="1"/>
</dbReference>
<dbReference type="InterPro" id="IPR001610">
    <property type="entry name" value="PAC"/>
</dbReference>
<sequence>MFAADLPVHEQARLTRLRQLELLDTAAEDVLDGFTRMAARLTGMPIALISLVDADRQWFKSAVGLQQGMQTPREHAFCDQAIRGQSVFEVSDARQDPRFACNPLVTGQPHIAHYAGAPLVMPGGEAIGTLCVIDSQPGQLGPQDRELLAQLARNVVQVLLLREADRKLAREQILTHGDALADFSPVGMASMDREGGLRHANVQWMALFGAEWLADCEGFGWLVLLQPEDAAQARERVAAAALAGEEFRIEAWTLDGRRRLRLYGRPGGDPGEYVVAAADITTQHVLQQKLTRQNALLTTVLEHLPCGLTVFDEDLQLIASNGAVRNLLDLPEHMFSGDVPLDYPRIAAVLAQRGEFGEGAPAELVQQRVAKLLGQSSHHWVRTRPNGRVLDVRGSRAPGGYIVSTCTDVTEERRVREALRRGQARLAHALEASGLGLWEGDLARGELYISAPLARMLGLPEEDLLLDRDAMRRFVPGHEDGELGRQRARLLKGEIERMSVELPLRMSHGESTWMQVDARVAERDADGRALRMVGTCRDISARRRAEAEMQAALRAADEANRAKSEFLATMSHEIRTPINGVIGLTQLLSGAQLPQRERSYVDMIDSCAKSLLSLVDNILDISKIEAGHVTLEEITLDLPQLVREVGDVFGVRAAEKGISFRCDLHPDLPRWLVGDPARLRQILLNLLGNALKFTERGGFSLEVRTIGEAAGRRLVFAVSDTGIGIQPADQARLFRRFTQADASATRRFRGTGLGLAISRELAQLMGGDVGLRSQPGQGSTFTLSIPLRVAPAPAVQACAVPTRSGPADAAILLVEDNEVNQLVAQGLLASLGYTHITPVFNGREAVQACQGAAFDLVLMDCQMPEMDGLQATRLLRAGGWRGPIIALTASATSGDRERCLEAGMDDYIAKPIEPSVLAEKVNRWLAREGAQAPADAGSRLPEAFDVQAVQERFLGDASLFGRARAIFLRDAQGRIAELAAALQAGDASGARRMAHGLKGSSATLGAQQLAAQCARIEHAADPLAIAVADWAAQAGAALDAFTLASAVDVPA</sequence>
<proteinExistence type="predicted"/>
<evidence type="ECO:0000313" key="20">
    <source>
        <dbReference type="EMBL" id="MBE7941552.1"/>
    </source>
</evidence>
<evidence type="ECO:0000313" key="21">
    <source>
        <dbReference type="Proteomes" id="UP000715965"/>
    </source>
</evidence>
<dbReference type="Gene3D" id="3.30.450.40">
    <property type="match status" value="1"/>
</dbReference>
<dbReference type="InterPro" id="IPR029016">
    <property type="entry name" value="GAF-like_dom_sf"/>
</dbReference>
<accession>A0ABR9SII9</accession>
<dbReference type="Pfam" id="PF02518">
    <property type="entry name" value="HATPase_c"/>
    <property type="match status" value="1"/>
</dbReference>
<dbReference type="EC" id="2.7.13.3" evidence="3"/>
<dbReference type="CDD" id="cd17546">
    <property type="entry name" value="REC_hyHK_CKI1_RcsC-like"/>
    <property type="match status" value="1"/>
</dbReference>
<dbReference type="Pfam" id="PF00512">
    <property type="entry name" value="HisKA"/>
    <property type="match status" value="1"/>
</dbReference>
<dbReference type="Proteomes" id="UP000715965">
    <property type="component" value="Unassembled WGS sequence"/>
</dbReference>
<dbReference type="CDD" id="cd00130">
    <property type="entry name" value="PAS"/>
    <property type="match status" value="1"/>
</dbReference>
<dbReference type="InterPro" id="IPR035965">
    <property type="entry name" value="PAS-like_dom_sf"/>
</dbReference>
<dbReference type="PANTHER" id="PTHR45339:SF1">
    <property type="entry name" value="HYBRID SIGNAL TRANSDUCTION HISTIDINE KINASE J"/>
    <property type="match status" value="1"/>
</dbReference>
<dbReference type="InterPro" id="IPR036097">
    <property type="entry name" value="HisK_dim/P_sf"/>
</dbReference>
<name>A0ABR9SII9_9BURK</name>
<dbReference type="InterPro" id="IPR000700">
    <property type="entry name" value="PAS-assoc_C"/>
</dbReference>
<dbReference type="InterPro" id="IPR013655">
    <property type="entry name" value="PAS_fold_3"/>
</dbReference>
<dbReference type="Pfam" id="PF00072">
    <property type="entry name" value="Response_reg"/>
    <property type="match status" value="1"/>
</dbReference>
<dbReference type="InterPro" id="IPR036641">
    <property type="entry name" value="HPT_dom_sf"/>
</dbReference>
<keyword evidence="8" id="KW-0547">Nucleotide-binding</keyword>
<dbReference type="SMART" id="SM00387">
    <property type="entry name" value="HATPase_c"/>
    <property type="match status" value="1"/>
</dbReference>
<evidence type="ECO:0000259" key="19">
    <source>
        <dbReference type="PROSITE" id="PS50894"/>
    </source>
</evidence>
<feature type="modified residue" description="4-aspartylphosphate" evidence="15">
    <location>
        <position position="860"/>
    </location>
</feature>
<keyword evidence="12" id="KW-0902">Two-component regulatory system</keyword>
<dbReference type="Pfam" id="PF01627">
    <property type="entry name" value="Hpt"/>
    <property type="match status" value="1"/>
</dbReference>
<feature type="domain" description="Response regulatory" evidence="17">
    <location>
        <begin position="810"/>
        <end position="925"/>
    </location>
</feature>
<dbReference type="InterPro" id="IPR004358">
    <property type="entry name" value="Sig_transdc_His_kin-like_C"/>
</dbReference>
<dbReference type="NCBIfam" id="TIGR00229">
    <property type="entry name" value="sensory_box"/>
    <property type="match status" value="1"/>
</dbReference>
<dbReference type="EMBL" id="JADDOJ010000054">
    <property type="protein sequence ID" value="MBE7941552.1"/>
    <property type="molecule type" value="Genomic_DNA"/>
</dbReference>
<evidence type="ECO:0000256" key="14">
    <source>
        <dbReference type="PROSITE-ProRule" id="PRU00110"/>
    </source>
</evidence>
<dbReference type="InterPro" id="IPR003018">
    <property type="entry name" value="GAF"/>
</dbReference>
<dbReference type="InterPro" id="IPR001789">
    <property type="entry name" value="Sig_transdc_resp-reg_receiver"/>
</dbReference>
<dbReference type="CDD" id="cd16922">
    <property type="entry name" value="HATPase_EvgS-ArcB-TorS-like"/>
    <property type="match status" value="1"/>
</dbReference>
<evidence type="ECO:0000256" key="5">
    <source>
        <dbReference type="ARBA" id="ARBA00022553"/>
    </source>
</evidence>
<organism evidence="20 21">
    <name type="scientific">Ramlibacter aquaticus</name>
    <dbReference type="NCBI Taxonomy" id="2780094"/>
    <lineage>
        <taxon>Bacteria</taxon>
        <taxon>Pseudomonadati</taxon>
        <taxon>Pseudomonadota</taxon>
        <taxon>Betaproteobacteria</taxon>
        <taxon>Burkholderiales</taxon>
        <taxon>Comamonadaceae</taxon>
        <taxon>Ramlibacter</taxon>
    </lineage>
</organism>
<dbReference type="SUPFAM" id="SSF47384">
    <property type="entry name" value="Homodimeric domain of signal transducing histidine kinase"/>
    <property type="match status" value="1"/>
</dbReference>
<dbReference type="Gene3D" id="1.20.120.160">
    <property type="entry name" value="HPT domain"/>
    <property type="match status" value="1"/>
</dbReference>
<dbReference type="SUPFAM" id="SSF47226">
    <property type="entry name" value="Histidine-containing phosphotransfer domain, HPT domain"/>
    <property type="match status" value="1"/>
</dbReference>
<dbReference type="SMART" id="SM00073">
    <property type="entry name" value="HPT"/>
    <property type="match status" value="1"/>
</dbReference>
<dbReference type="InterPro" id="IPR005467">
    <property type="entry name" value="His_kinase_dom"/>
</dbReference>
<dbReference type="Pfam" id="PF01590">
    <property type="entry name" value="GAF"/>
    <property type="match status" value="1"/>
</dbReference>
<evidence type="ECO:0000256" key="1">
    <source>
        <dbReference type="ARBA" id="ARBA00000085"/>
    </source>
</evidence>
<dbReference type="SMART" id="SM00388">
    <property type="entry name" value="HisKA"/>
    <property type="match status" value="1"/>
</dbReference>
<keyword evidence="7" id="KW-0812">Transmembrane</keyword>
<dbReference type="SMART" id="SM00065">
    <property type="entry name" value="GAF"/>
    <property type="match status" value="1"/>
</dbReference>
<comment type="subcellular location">
    <subcellularLocation>
        <location evidence="2">Cell membrane</location>
        <topology evidence="2">Multi-pass membrane protein</topology>
    </subcellularLocation>
</comment>
<keyword evidence="13" id="KW-0472">Membrane</keyword>
<protein>
    <recommendedName>
        <fullName evidence="3">histidine kinase</fullName>
        <ecNumber evidence="3">2.7.13.3</ecNumber>
    </recommendedName>
</protein>
<dbReference type="SMART" id="SM00448">
    <property type="entry name" value="REC"/>
    <property type="match status" value="1"/>
</dbReference>
<dbReference type="InterPro" id="IPR036890">
    <property type="entry name" value="HATPase_C_sf"/>
</dbReference>
<comment type="catalytic activity">
    <reaction evidence="1">
        <text>ATP + protein L-histidine = ADP + protein N-phospho-L-histidine.</text>
        <dbReference type="EC" id="2.7.13.3"/>
    </reaction>
</comment>
<dbReference type="InterPro" id="IPR011006">
    <property type="entry name" value="CheY-like_superfamily"/>
</dbReference>
<evidence type="ECO:0000256" key="3">
    <source>
        <dbReference type="ARBA" id="ARBA00012438"/>
    </source>
</evidence>
<dbReference type="SUPFAM" id="SSF55785">
    <property type="entry name" value="PYP-like sensor domain (PAS domain)"/>
    <property type="match status" value="3"/>
</dbReference>
<keyword evidence="6" id="KW-0808">Transferase</keyword>
<dbReference type="Gene3D" id="3.40.50.2300">
    <property type="match status" value="1"/>
</dbReference>
<evidence type="ECO:0000256" key="8">
    <source>
        <dbReference type="ARBA" id="ARBA00022741"/>
    </source>
</evidence>
<feature type="domain" description="PAC" evidence="18">
    <location>
        <begin position="498"/>
        <end position="551"/>
    </location>
</feature>
<evidence type="ECO:0000256" key="12">
    <source>
        <dbReference type="ARBA" id="ARBA00023012"/>
    </source>
</evidence>
<dbReference type="SUPFAM" id="SSF55874">
    <property type="entry name" value="ATPase domain of HSP90 chaperone/DNA topoisomerase II/histidine kinase"/>
    <property type="match status" value="1"/>
</dbReference>
<dbReference type="PROSITE" id="PS50109">
    <property type="entry name" value="HIS_KIN"/>
    <property type="match status" value="1"/>
</dbReference>
<dbReference type="InterPro" id="IPR008207">
    <property type="entry name" value="Sig_transdc_His_kin_Hpt_dom"/>
</dbReference>
<evidence type="ECO:0000256" key="4">
    <source>
        <dbReference type="ARBA" id="ARBA00022475"/>
    </source>
</evidence>
<evidence type="ECO:0000256" key="9">
    <source>
        <dbReference type="ARBA" id="ARBA00022777"/>
    </source>
</evidence>
<evidence type="ECO:0000256" key="10">
    <source>
        <dbReference type="ARBA" id="ARBA00022840"/>
    </source>
</evidence>
<dbReference type="InterPro" id="IPR003594">
    <property type="entry name" value="HATPase_dom"/>
</dbReference>
<keyword evidence="4" id="KW-1003">Cell membrane</keyword>
<dbReference type="InterPro" id="IPR000014">
    <property type="entry name" value="PAS"/>
</dbReference>
<gene>
    <name evidence="20" type="ORF">IM725_13315</name>
</gene>